<accession>A0A382YF13</accession>
<sequence length="51" mass="6084">IGAFFHHLLGRLAVIPKAIDRHFFFQRFQLRFAIREVKETSADWPVGLRFQ</sequence>
<reference evidence="1" key="1">
    <citation type="submission" date="2018-05" db="EMBL/GenBank/DDBJ databases">
        <authorList>
            <person name="Lanie J.A."/>
            <person name="Ng W.-L."/>
            <person name="Kazmierczak K.M."/>
            <person name="Andrzejewski T.M."/>
            <person name="Davidsen T.M."/>
            <person name="Wayne K.J."/>
            <person name="Tettelin H."/>
            <person name="Glass J.I."/>
            <person name="Rusch D."/>
            <person name="Podicherti R."/>
            <person name="Tsui H.-C.T."/>
            <person name="Winkler M.E."/>
        </authorList>
    </citation>
    <scope>NUCLEOTIDE SEQUENCE</scope>
</reference>
<dbReference type="AlphaFoldDB" id="A0A382YF13"/>
<name>A0A382YF13_9ZZZZ</name>
<evidence type="ECO:0000313" key="1">
    <source>
        <dbReference type="EMBL" id="SVD81896.1"/>
    </source>
</evidence>
<gene>
    <name evidence="1" type="ORF">METZ01_LOCUS434750</name>
</gene>
<feature type="non-terminal residue" evidence="1">
    <location>
        <position position="1"/>
    </location>
</feature>
<organism evidence="1">
    <name type="scientific">marine metagenome</name>
    <dbReference type="NCBI Taxonomy" id="408172"/>
    <lineage>
        <taxon>unclassified sequences</taxon>
        <taxon>metagenomes</taxon>
        <taxon>ecological metagenomes</taxon>
    </lineage>
</organism>
<dbReference type="EMBL" id="UINC01175327">
    <property type="protein sequence ID" value="SVD81896.1"/>
    <property type="molecule type" value="Genomic_DNA"/>
</dbReference>
<proteinExistence type="predicted"/>
<protein>
    <submittedName>
        <fullName evidence="1">Uncharacterized protein</fullName>
    </submittedName>
</protein>